<sequence>MTLEITGAARAENNAALIARNPAYANRIDRVHPGDGAGVRRSDR</sequence>
<dbReference type="Proteomes" id="UP000578352">
    <property type="component" value="Unassembled WGS sequence"/>
</dbReference>
<name>A0A853D115_9MICO</name>
<protein>
    <submittedName>
        <fullName evidence="1">Uncharacterized protein</fullName>
    </submittedName>
</protein>
<dbReference type="AlphaFoldDB" id="A0A853D115"/>
<reference evidence="1 2" key="1">
    <citation type="submission" date="2020-07" db="EMBL/GenBank/DDBJ databases">
        <title>Sequencing the genomes of 1000 actinobacteria strains.</title>
        <authorList>
            <person name="Klenk H.-P."/>
        </authorList>
    </citation>
    <scope>NUCLEOTIDE SEQUENCE [LARGE SCALE GENOMIC DNA]</scope>
    <source>
        <strain evidence="1 2">DSM 15165</strain>
    </source>
</reference>
<comment type="caution">
    <text evidence="1">The sequence shown here is derived from an EMBL/GenBank/DDBJ whole genome shotgun (WGS) entry which is preliminary data.</text>
</comment>
<proteinExistence type="predicted"/>
<evidence type="ECO:0000313" key="1">
    <source>
        <dbReference type="EMBL" id="NYJ24445.1"/>
    </source>
</evidence>
<accession>A0A853D115</accession>
<organism evidence="1 2">
    <name type="scientific">Leifsonia shinshuensis</name>
    <dbReference type="NCBI Taxonomy" id="150026"/>
    <lineage>
        <taxon>Bacteria</taxon>
        <taxon>Bacillati</taxon>
        <taxon>Actinomycetota</taxon>
        <taxon>Actinomycetes</taxon>
        <taxon>Micrococcales</taxon>
        <taxon>Microbacteriaceae</taxon>
        <taxon>Leifsonia</taxon>
    </lineage>
</organism>
<dbReference type="RefSeq" id="WP_281369284.1">
    <property type="nucleotide sequence ID" value="NZ_BAABEH010000001.1"/>
</dbReference>
<gene>
    <name evidence="1" type="ORF">HNR13_002732</name>
</gene>
<dbReference type="EMBL" id="JACCFL010000001">
    <property type="protein sequence ID" value="NYJ24445.1"/>
    <property type="molecule type" value="Genomic_DNA"/>
</dbReference>
<evidence type="ECO:0000313" key="2">
    <source>
        <dbReference type="Proteomes" id="UP000578352"/>
    </source>
</evidence>